<sequence>MAIITRIIASITQYISEAVIRIFGPSDDAYPLVGVQPFTGDVYKEGAAGSW</sequence>
<reference evidence="1" key="1">
    <citation type="submission" date="2021-05" db="EMBL/GenBank/DDBJ databases">
        <authorList>
            <person name="Pietrasiak N."/>
            <person name="Ward R."/>
            <person name="Stajich J.E."/>
            <person name="Kurbessoian T."/>
        </authorList>
    </citation>
    <scope>NUCLEOTIDE SEQUENCE</scope>
    <source>
        <strain evidence="1">GSE-NOS-MK-12-04C</strain>
    </source>
</reference>
<proteinExistence type="predicted"/>
<organism evidence="1 2">
    <name type="scientific">Cyanomargarita calcarea GSE-NOS-MK-12-04C</name>
    <dbReference type="NCBI Taxonomy" id="2839659"/>
    <lineage>
        <taxon>Bacteria</taxon>
        <taxon>Bacillati</taxon>
        <taxon>Cyanobacteriota</taxon>
        <taxon>Cyanophyceae</taxon>
        <taxon>Nostocales</taxon>
        <taxon>Cyanomargaritaceae</taxon>
        <taxon>Cyanomargarita</taxon>
    </lineage>
</organism>
<dbReference type="GO" id="GO:0016757">
    <property type="term" value="F:glycosyltransferase activity"/>
    <property type="evidence" value="ECO:0007669"/>
    <property type="project" value="UniProtKB-KW"/>
</dbReference>
<reference evidence="1" key="2">
    <citation type="journal article" date="2022" name="Microbiol. Resour. Announc.">
        <title>Metagenome Sequencing to Explore Phylogenomics of Terrestrial Cyanobacteria.</title>
        <authorList>
            <person name="Ward R.D."/>
            <person name="Stajich J.E."/>
            <person name="Johansen J.R."/>
            <person name="Huntemann M."/>
            <person name="Clum A."/>
            <person name="Foster B."/>
            <person name="Foster B."/>
            <person name="Roux S."/>
            <person name="Palaniappan K."/>
            <person name="Varghese N."/>
            <person name="Mukherjee S."/>
            <person name="Reddy T.B.K."/>
            <person name="Daum C."/>
            <person name="Copeland A."/>
            <person name="Chen I.A."/>
            <person name="Ivanova N.N."/>
            <person name="Kyrpides N.C."/>
            <person name="Shapiro N."/>
            <person name="Eloe-Fadrosh E.A."/>
            <person name="Pietrasiak N."/>
        </authorList>
    </citation>
    <scope>NUCLEOTIDE SEQUENCE</scope>
    <source>
        <strain evidence="1">GSE-NOS-MK-12-04C</strain>
    </source>
</reference>
<name>A0A951QYE1_9CYAN</name>
<gene>
    <name evidence="1" type="ORF">KME60_33825</name>
</gene>
<dbReference type="EMBL" id="JAHHGZ010000069">
    <property type="protein sequence ID" value="MBW4672263.1"/>
    <property type="molecule type" value="Genomic_DNA"/>
</dbReference>
<evidence type="ECO:0000313" key="1">
    <source>
        <dbReference type="EMBL" id="MBW4672263.1"/>
    </source>
</evidence>
<keyword evidence="1" id="KW-0328">Glycosyltransferase</keyword>
<comment type="caution">
    <text evidence="1">The sequence shown here is derived from an EMBL/GenBank/DDBJ whole genome shotgun (WGS) entry which is preliminary data.</text>
</comment>
<dbReference type="Proteomes" id="UP000729701">
    <property type="component" value="Unassembled WGS sequence"/>
</dbReference>
<dbReference type="AlphaFoldDB" id="A0A951QYE1"/>
<evidence type="ECO:0000313" key="2">
    <source>
        <dbReference type="Proteomes" id="UP000729701"/>
    </source>
</evidence>
<accession>A0A951QYE1</accession>
<keyword evidence="1" id="KW-0808">Transferase</keyword>
<protein>
    <submittedName>
        <fullName evidence="1">Nicotinate phosphoribosyltransferase</fullName>
    </submittedName>
</protein>